<sequence length="296" mass="33700">MAQLTQRRIGEIMRAVFDVLAENPDGLPAREVLAQVEQRLPLTDFEKSTYPKRPHIRRFEKVVRFATIAPVKAGWLIKDKGQWILTDAGRSAYHQFTDPAALKREANRLYKQWHATSTGDDSNGESTETDQDMPDPSSIVEEAEETAWAQIEDYLRHLNPYDFQNLVAALLRSMGYFVEWIAPPGPDGGIDIVAHTDPLGAKGPRILVQVKHRDNKATVEQLRSFLAILGDSDVGLFVSTEGFTAEAEKVGRSQERRRIMLLNLKRLFDLWVQHYPQIPDTDRKLLPLRPIYYLAP</sequence>
<dbReference type="InterPro" id="IPR025745">
    <property type="entry name" value="Mrr-like_N_dom"/>
</dbReference>
<dbReference type="AlphaFoldDB" id="A0A2T2WDA0"/>
<feature type="compositionally biased region" description="Polar residues" evidence="1">
    <location>
        <begin position="115"/>
        <end position="126"/>
    </location>
</feature>
<dbReference type="GO" id="GO:0015666">
    <property type="term" value="F:restriction endodeoxyribonuclease activity"/>
    <property type="evidence" value="ECO:0007669"/>
    <property type="project" value="TreeGrafter"/>
</dbReference>
<name>A0A2T2WDA0_9FIRM</name>
<comment type="caution">
    <text evidence="4">The sequence shown here is derived from an EMBL/GenBank/DDBJ whole genome shotgun (WGS) entry which is preliminary data.</text>
</comment>
<evidence type="ECO:0000259" key="3">
    <source>
        <dbReference type="Pfam" id="PF14338"/>
    </source>
</evidence>
<keyword evidence="4" id="KW-0255">Endonuclease</keyword>
<dbReference type="Gene3D" id="3.40.1350.10">
    <property type="match status" value="1"/>
</dbReference>
<gene>
    <name evidence="4" type="ORF">C7B45_15885</name>
</gene>
<feature type="domain" description="Restriction endonuclease type IV Mrr" evidence="2">
    <location>
        <begin position="156"/>
        <end position="270"/>
    </location>
</feature>
<accession>A0A2T2WDA0</accession>
<keyword evidence="4" id="KW-0540">Nuclease</keyword>
<protein>
    <submittedName>
        <fullName evidence="4">Restriction endonuclease</fullName>
    </submittedName>
</protein>
<evidence type="ECO:0000256" key="1">
    <source>
        <dbReference type="SAM" id="MobiDB-lite"/>
    </source>
</evidence>
<dbReference type="GO" id="GO:0043590">
    <property type="term" value="C:bacterial nucleoid"/>
    <property type="evidence" value="ECO:0007669"/>
    <property type="project" value="TreeGrafter"/>
</dbReference>
<dbReference type="GO" id="GO:0009307">
    <property type="term" value="P:DNA restriction-modification system"/>
    <property type="evidence" value="ECO:0007669"/>
    <property type="project" value="InterPro"/>
</dbReference>
<feature type="domain" description="Restriction system protein Mrr-like N-terminal" evidence="3">
    <location>
        <begin position="11"/>
        <end position="92"/>
    </location>
</feature>
<dbReference type="Pfam" id="PF04471">
    <property type="entry name" value="Mrr_cat"/>
    <property type="match status" value="1"/>
</dbReference>
<dbReference type="PANTHER" id="PTHR30015:SF7">
    <property type="entry name" value="TYPE IV METHYL-DIRECTED RESTRICTION ENZYME ECOKMRR"/>
    <property type="match status" value="1"/>
</dbReference>
<dbReference type="GO" id="GO:0003677">
    <property type="term" value="F:DNA binding"/>
    <property type="evidence" value="ECO:0007669"/>
    <property type="project" value="InterPro"/>
</dbReference>
<dbReference type="InterPro" id="IPR052906">
    <property type="entry name" value="Type_IV_Methyl-Rstrct_Enzyme"/>
</dbReference>
<dbReference type="InterPro" id="IPR011335">
    <property type="entry name" value="Restrct_endonuc-II-like"/>
</dbReference>
<dbReference type="EMBL" id="PXYV01000075">
    <property type="protein sequence ID" value="PSR20232.1"/>
    <property type="molecule type" value="Genomic_DNA"/>
</dbReference>
<dbReference type="SUPFAM" id="SSF52980">
    <property type="entry name" value="Restriction endonuclease-like"/>
    <property type="match status" value="1"/>
</dbReference>
<reference evidence="4 5" key="1">
    <citation type="journal article" date="2014" name="BMC Genomics">
        <title>Comparison of environmental and isolate Sulfobacillus genomes reveals diverse carbon, sulfur, nitrogen, and hydrogen metabolisms.</title>
        <authorList>
            <person name="Justice N.B."/>
            <person name="Norman A."/>
            <person name="Brown C.T."/>
            <person name="Singh A."/>
            <person name="Thomas B.C."/>
            <person name="Banfield J.F."/>
        </authorList>
    </citation>
    <scope>NUCLEOTIDE SEQUENCE [LARGE SCALE GENOMIC DNA]</scope>
    <source>
        <strain evidence="4">AMDSBA3</strain>
    </source>
</reference>
<proteinExistence type="predicted"/>
<dbReference type="InterPro" id="IPR011856">
    <property type="entry name" value="tRNA_endonuc-like_dom_sf"/>
</dbReference>
<evidence type="ECO:0000259" key="2">
    <source>
        <dbReference type="Pfam" id="PF04471"/>
    </source>
</evidence>
<dbReference type="Proteomes" id="UP000241848">
    <property type="component" value="Unassembled WGS sequence"/>
</dbReference>
<dbReference type="InterPro" id="IPR007560">
    <property type="entry name" value="Restrct_endonuc_IV_Mrr"/>
</dbReference>
<dbReference type="Pfam" id="PF14338">
    <property type="entry name" value="Mrr_N"/>
    <property type="match status" value="1"/>
</dbReference>
<evidence type="ECO:0000313" key="5">
    <source>
        <dbReference type="Proteomes" id="UP000241848"/>
    </source>
</evidence>
<keyword evidence="4" id="KW-0378">Hydrolase</keyword>
<organism evidence="4 5">
    <name type="scientific">Sulfobacillus acidophilus</name>
    <dbReference type="NCBI Taxonomy" id="53633"/>
    <lineage>
        <taxon>Bacteria</taxon>
        <taxon>Bacillati</taxon>
        <taxon>Bacillota</taxon>
        <taxon>Clostridia</taxon>
        <taxon>Eubacteriales</taxon>
        <taxon>Clostridiales Family XVII. Incertae Sedis</taxon>
        <taxon>Sulfobacillus</taxon>
    </lineage>
</organism>
<dbReference type="PANTHER" id="PTHR30015">
    <property type="entry name" value="MRR RESTRICTION SYSTEM PROTEIN"/>
    <property type="match status" value="1"/>
</dbReference>
<evidence type="ECO:0000313" key="4">
    <source>
        <dbReference type="EMBL" id="PSR20232.1"/>
    </source>
</evidence>
<feature type="region of interest" description="Disordered" evidence="1">
    <location>
        <begin position="115"/>
        <end position="138"/>
    </location>
</feature>